<gene>
    <name evidence="1" type="ORF">ACE1B6_26125</name>
</gene>
<evidence type="ECO:0000313" key="2">
    <source>
        <dbReference type="Proteomes" id="UP001576776"/>
    </source>
</evidence>
<dbReference type="EMBL" id="JBHFNS010000092">
    <property type="protein sequence ID" value="MFB2938744.1"/>
    <property type="molecule type" value="Genomic_DNA"/>
</dbReference>
<protein>
    <recommendedName>
        <fullName evidence="3">Lipoprotein</fullName>
    </recommendedName>
</protein>
<comment type="caution">
    <text evidence="1">The sequence shown here is derived from an EMBL/GenBank/DDBJ whole genome shotgun (WGS) entry which is preliminary data.</text>
</comment>
<dbReference type="PROSITE" id="PS51257">
    <property type="entry name" value="PROKAR_LIPOPROTEIN"/>
    <property type="match status" value="1"/>
</dbReference>
<name>A0ABV4YKJ5_9CYAN</name>
<evidence type="ECO:0008006" key="3">
    <source>
        <dbReference type="Google" id="ProtNLM"/>
    </source>
</evidence>
<proteinExistence type="predicted"/>
<keyword evidence="2" id="KW-1185">Reference proteome</keyword>
<dbReference type="RefSeq" id="WP_413260221.1">
    <property type="nucleotide sequence ID" value="NZ_JBHFNS010000092.1"/>
</dbReference>
<reference evidence="1 2" key="1">
    <citation type="submission" date="2024-09" db="EMBL/GenBank/DDBJ databases">
        <title>Floridaenema gen nov. (Aerosakkonemataceae, Aerosakkonematales ord. nov., Cyanobacteria) from benthic tropical and subtropical fresh waters, with the description of four new species.</title>
        <authorList>
            <person name="Moretto J.A."/>
            <person name="Berthold D.E."/>
            <person name="Lefler F.W."/>
            <person name="Huang I.-S."/>
            <person name="Laughinghouse H. IV."/>
        </authorList>
    </citation>
    <scope>NUCLEOTIDE SEQUENCE [LARGE SCALE GENOMIC DNA]</scope>
    <source>
        <strain evidence="1 2">BLCC-F154</strain>
    </source>
</reference>
<sequence>MVKKSNVLFLGVTCLLGFLGCHKLPVISAEQASVPQFSIKVSSSDNVDAASWCQTGENKGIQKPFGFGKVQFYRDKSDPEKKEYIVGCITNNSQKTIEQLPVSYTVQFPPENSKFSGGISSLTLASPIQPGKTVYFRSDFEVDPDALGVEMSLQETKQKEQTITYEPIQRLVIQRSN</sequence>
<accession>A0ABV4YKJ5</accession>
<organism evidence="1 2">
    <name type="scientific">Floridaenema fluviatile BLCC-F154</name>
    <dbReference type="NCBI Taxonomy" id="3153640"/>
    <lineage>
        <taxon>Bacteria</taxon>
        <taxon>Bacillati</taxon>
        <taxon>Cyanobacteriota</taxon>
        <taxon>Cyanophyceae</taxon>
        <taxon>Oscillatoriophycideae</taxon>
        <taxon>Aerosakkonematales</taxon>
        <taxon>Aerosakkonemataceae</taxon>
        <taxon>Floridanema</taxon>
        <taxon>Floridanema fluviatile</taxon>
    </lineage>
</organism>
<dbReference type="Proteomes" id="UP001576776">
    <property type="component" value="Unassembled WGS sequence"/>
</dbReference>
<evidence type="ECO:0000313" key="1">
    <source>
        <dbReference type="EMBL" id="MFB2938744.1"/>
    </source>
</evidence>